<proteinExistence type="predicted"/>
<feature type="signal peptide" evidence="1">
    <location>
        <begin position="1"/>
        <end position="27"/>
    </location>
</feature>
<evidence type="ECO:0000313" key="2">
    <source>
        <dbReference type="EMBL" id="POR56612.1"/>
    </source>
</evidence>
<gene>
    <name evidence="2" type="ORF">CYD53_101133</name>
</gene>
<accession>A0A2S4MPC6</accession>
<protein>
    <recommendedName>
        <fullName evidence="4">Secreted protein</fullName>
    </recommendedName>
</protein>
<evidence type="ECO:0000313" key="3">
    <source>
        <dbReference type="Proteomes" id="UP000236919"/>
    </source>
</evidence>
<keyword evidence="3" id="KW-1185">Reference proteome</keyword>
<keyword evidence="1" id="KW-0732">Signal</keyword>
<comment type="caution">
    <text evidence="2">The sequence shown here is derived from an EMBL/GenBank/DDBJ whole genome shotgun (WGS) entry which is preliminary data.</text>
</comment>
<name>A0A2S4MPC6_9HYPH</name>
<feature type="chain" id="PRO_5015515476" description="Secreted protein" evidence="1">
    <location>
        <begin position="28"/>
        <end position="109"/>
    </location>
</feature>
<dbReference type="AlphaFoldDB" id="A0A2S4MPC6"/>
<dbReference type="EMBL" id="PQFZ01000001">
    <property type="protein sequence ID" value="POR56612.1"/>
    <property type="molecule type" value="Genomic_DNA"/>
</dbReference>
<dbReference type="Proteomes" id="UP000236919">
    <property type="component" value="Unassembled WGS sequence"/>
</dbReference>
<sequence>MDRRSFVMSIFGGLAAASLGGTAIAQAASRKPEIAPAVPATDEIDPASKTALDSTEAEFSQYVGRHRPHRPFVPRHRRPVIVRRPVVVRRRVIVRRPHRVIRRRPIYVR</sequence>
<evidence type="ECO:0000256" key="1">
    <source>
        <dbReference type="SAM" id="SignalP"/>
    </source>
</evidence>
<reference evidence="2 3" key="1">
    <citation type="submission" date="2018-01" db="EMBL/GenBank/DDBJ databases">
        <title>Genomic Encyclopedia of Type Strains, Phase III (KMG-III): the genomes of soil and plant-associated and newly described type strains.</title>
        <authorList>
            <person name="Whitman W."/>
        </authorList>
    </citation>
    <scope>NUCLEOTIDE SEQUENCE [LARGE SCALE GENOMIC DNA]</scope>
    <source>
        <strain evidence="2 3">1131</strain>
    </source>
</reference>
<evidence type="ECO:0008006" key="4">
    <source>
        <dbReference type="Google" id="ProtNLM"/>
    </source>
</evidence>
<organism evidence="2 3">
    <name type="scientific">Bosea psychrotolerans</name>
    <dbReference type="NCBI Taxonomy" id="1871628"/>
    <lineage>
        <taxon>Bacteria</taxon>
        <taxon>Pseudomonadati</taxon>
        <taxon>Pseudomonadota</taxon>
        <taxon>Alphaproteobacteria</taxon>
        <taxon>Hyphomicrobiales</taxon>
        <taxon>Boseaceae</taxon>
        <taxon>Bosea</taxon>
    </lineage>
</organism>